<gene>
    <name evidence="1" type="ORF">PHPALM_29315</name>
</gene>
<organism evidence="1 2">
    <name type="scientific">Phytophthora palmivora</name>
    <dbReference type="NCBI Taxonomy" id="4796"/>
    <lineage>
        <taxon>Eukaryota</taxon>
        <taxon>Sar</taxon>
        <taxon>Stramenopiles</taxon>
        <taxon>Oomycota</taxon>
        <taxon>Peronosporomycetes</taxon>
        <taxon>Peronosporales</taxon>
        <taxon>Peronosporaceae</taxon>
        <taxon>Phytophthora</taxon>
    </lineage>
</organism>
<reference evidence="1 2" key="1">
    <citation type="journal article" date="2017" name="Genome Biol. Evol.">
        <title>Phytophthora megakarya and P. palmivora, closely related causal agents of cacao black pod rot, underwent increases in genome sizes and gene numbers by different mechanisms.</title>
        <authorList>
            <person name="Ali S.S."/>
            <person name="Shao J."/>
            <person name="Lary D.J."/>
            <person name="Kronmiller B."/>
            <person name="Shen D."/>
            <person name="Strem M.D."/>
            <person name="Amoako-Attah I."/>
            <person name="Akrofi A.Y."/>
            <person name="Begoude B.A."/>
            <person name="Ten Hoopen G.M."/>
            <person name="Coulibaly K."/>
            <person name="Kebe B.I."/>
            <person name="Melnick R.L."/>
            <person name="Guiltinan M.J."/>
            <person name="Tyler B.M."/>
            <person name="Meinhardt L.W."/>
            <person name="Bailey B.A."/>
        </authorList>
    </citation>
    <scope>NUCLEOTIDE SEQUENCE [LARGE SCALE GENOMIC DNA]</scope>
    <source>
        <strain evidence="2">sbr112.9</strain>
    </source>
</reference>
<evidence type="ECO:0000313" key="1">
    <source>
        <dbReference type="EMBL" id="POM61643.1"/>
    </source>
</evidence>
<keyword evidence="2" id="KW-1185">Reference proteome</keyword>
<sequence length="485" mass="55991">MSPEHMVRRALVEACSRYDFAHSLRVIKQREYFRDILETCHSAQIISGSLRDDKLLRVIEMLPPMDDDNRLNSHDFRFMVPALVLLVNEHRWSHTGSCFKNSRATSSAGVCRYYIPRKQNPCTTFERHGVELRRKPAHEYINDFNAVLMATFKSNHDIQILLRGRDVANRIITAVNTLQKIRITSILLLRRREEKEYMQVHSGGSRSTPIQASRKSVAAPAYSLTNRQEMSGPMVVFYIERESCSYSNFRCENLKLNIVLAQLLGVEGCPCDLVETEDTNVLRHGRASEDINLFKFTMKCFRRKRTPATPEDVLFLHGHPLFDTCCLDIHSRDVVPVIHGPRMPYVDNNSPDDTRALRSKISLIRFKPFRSLRDLIHIANPTDFDWINAYKLWEAKRTTFDRKIMTNMDDYFVGTDENIDDDSDGSFDDSETLCQFQDTMCEDDMCNLGYETDGSDWFGYDGEHGPQETAQLNPVHYPSFRMASG</sequence>
<dbReference type="EMBL" id="NCKW01015863">
    <property type="protein sequence ID" value="POM61643.1"/>
    <property type="molecule type" value="Genomic_DNA"/>
</dbReference>
<protein>
    <submittedName>
        <fullName evidence="1">Uncharacterized protein</fullName>
    </submittedName>
</protein>
<comment type="caution">
    <text evidence="1">The sequence shown here is derived from an EMBL/GenBank/DDBJ whole genome shotgun (WGS) entry which is preliminary data.</text>
</comment>
<dbReference type="Proteomes" id="UP000237271">
    <property type="component" value="Unassembled WGS sequence"/>
</dbReference>
<dbReference type="OrthoDB" id="116992at2759"/>
<proteinExistence type="predicted"/>
<name>A0A2P4X7W0_9STRA</name>
<dbReference type="AlphaFoldDB" id="A0A2P4X7W0"/>
<accession>A0A2P4X7W0</accession>
<evidence type="ECO:0000313" key="2">
    <source>
        <dbReference type="Proteomes" id="UP000237271"/>
    </source>
</evidence>